<gene>
    <name evidence="9" type="ORF">B5E41_11160</name>
</gene>
<accession>A0A246DX34</accession>
<keyword evidence="2" id="KW-0808">Transferase</keyword>
<proteinExistence type="inferred from homology"/>
<reference evidence="9 10" key="1">
    <citation type="submission" date="2017-03" db="EMBL/GenBank/DDBJ databases">
        <title>Genome of strain Rhizobium sp. CNPSo 668.</title>
        <authorList>
            <person name="Ribeiro R."/>
        </authorList>
    </citation>
    <scope>NUCLEOTIDE SEQUENCE [LARGE SCALE GENOMIC DNA]</scope>
    <source>
        <strain evidence="9 10">CNPSo 668</strain>
    </source>
</reference>
<dbReference type="AlphaFoldDB" id="A0A246DX34"/>
<dbReference type="Gene3D" id="3.40.50.10840">
    <property type="entry name" value="Putative sugar-binding, N-terminal domain"/>
    <property type="match status" value="2"/>
</dbReference>
<evidence type="ECO:0000256" key="6">
    <source>
        <dbReference type="ARBA" id="ARBA00023277"/>
    </source>
</evidence>
<dbReference type="RefSeq" id="WP_088393538.1">
    <property type="nucleotide sequence ID" value="NZ_MXPU01000006.1"/>
</dbReference>
<keyword evidence="3" id="KW-0547">Nucleotide-binding</keyword>
<feature type="domain" description="Four-carbon acid sugar kinase N-terminal" evidence="7">
    <location>
        <begin position="6"/>
        <end position="131"/>
    </location>
</feature>
<keyword evidence="6" id="KW-0119">Carbohydrate metabolism</keyword>
<dbReference type="GO" id="GO:0016301">
    <property type="term" value="F:kinase activity"/>
    <property type="evidence" value="ECO:0007669"/>
    <property type="project" value="UniProtKB-KW"/>
</dbReference>
<dbReference type="InterPro" id="IPR010737">
    <property type="entry name" value="4-carb_acid_sugar_kinase_N"/>
</dbReference>
<name>A0A246DX34_9HYPH</name>
<evidence type="ECO:0000313" key="9">
    <source>
        <dbReference type="EMBL" id="OWO94957.1"/>
    </source>
</evidence>
<dbReference type="SUPFAM" id="SSF142764">
    <property type="entry name" value="YgbK-like"/>
    <property type="match status" value="1"/>
</dbReference>
<organism evidence="9 10">
    <name type="scientific">Rhizobium esperanzae</name>
    <dbReference type="NCBI Taxonomy" id="1967781"/>
    <lineage>
        <taxon>Bacteria</taxon>
        <taxon>Pseudomonadati</taxon>
        <taxon>Pseudomonadota</taxon>
        <taxon>Alphaproteobacteria</taxon>
        <taxon>Hyphomicrobiales</taxon>
        <taxon>Rhizobiaceae</taxon>
        <taxon>Rhizobium/Agrobacterium group</taxon>
        <taxon>Rhizobium</taxon>
    </lineage>
</organism>
<evidence type="ECO:0000256" key="4">
    <source>
        <dbReference type="ARBA" id="ARBA00022777"/>
    </source>
</evidence>
<dbReference type="Pfam" id="PF17042">
    <property type="entry name" value="NBD_C"/>
    <property type="match status" value="1"/>
</dbReference>
<keyword evidence="4" id="KW-0418">Kinase</keyword>
<evidence type="ECO:0000256" key="2">
    <source>
        <dbReference type="ARBA" id="ARBA00022679"/>
    </source>
</evidence>
<evidence type="ECO:0008006" key="11">
    <source>
        <dbReference type="Google" id="ProtNLM"/>
    </source>
</evidence>
<evidence type="ECO:0000259" key="7">
    <source>
        <dbReference type="Pfam" id="PF07005"/>
    </source>
</evidence>
<evidence type="ECO:0000256" key="3">
    <source>
        <dbReference type="ARBA" id="ARBA00022741"/>
    </source>
</evidence>
<dbReference type="Pfam" id="PF07005">
    <property type="entry name" value="SBD_N"/>
    <property type="match status" value="1"/>
</dbReference>
<evidence type="ECO:0000313" key="10">
    <source>
        <dbReference type="Proteomes" id="UP000197269"/>
    </source>
</evidence>
<protein>
    <recommendedName>
        <fullName evidence="11">Hrp-dependent type III effector protein</fullName>
    </recommendedName>
</protein>
<dbReference type="EMBL" id="MXPU01000006">
    <property type="protein sequence ID" value="OWO94957.1"/>
    <property type="molecule type" value="Genomic_DNA"/>
</dbReference>
<comment type="similarity">
    <text evidence="1">Belongs to the four-carbon acid sugar kinase family.</text>
</comment>
<dbReference type="Proteomes" id="UP000197269">
    <property type="component" value="Unassembled WGS sequence"/>
</dbReference>
<dbReference type="Gene3D" id="3.40.980.20">
    <property type="entry name" value="Four-carbon acid sugar kinase, nucleotide binding domain"/>
    <property type="match status" value="1"/>
</dbReference>
<dbReference type="GO" id="GO:0005524">
    <property type="term" value="F:ATP binding"/>
    <property type="evidence" value="ECO:0007669"/>
    <property type="project" value="UniProtKB-KW"/>
</dbReference>
<feature type="domain" description="Four-carbon acid sugar kinase nucleotide binding" evidence="8">
    <location>
        <begin position="263"/>
        <end position="344"/>
    </location>
</feature>
<sequence length="354" mass="36852">MILKAAIIADDLTGALDTGTPFVEAGLSVAVAIDIEAAQEAVATGCDVVVINTASRALDEREAAERVHSAAAVFRGEKPAVVMKKIDSRLKGNVAAESMALAKAFDLKTVLVAPAIPDQERLTYRGCVVGRGVNRPLPIAELFKTGADRVVVADAEDDADLDQIAEGHDWQTTLAVGARGLGAALARHLGEAGQSIGREFAASPRTLFAFGSRDPITAAQMNRLEGTGALRMVVDAPMGEIECGEGLALPVLLRCTGDMAADAGLVARNFAAGVKAVIDDTRPDMLMVGGGDTALAVFRTLGVRVLAPKGEIEAGIPWFDVTAADGRRFRCAVKSGGFGKPDSLLKLVLRNQAA</sequence>
<comment type="caution">
    <text evidence="9">The sequence shown here is derived from an EMBL/GenBank/DDBJ whole genome shotgun (WGS) entry which is preliminary data.</text>
</comment>
<keyword evidence="5" id="KW-0067">ATP-binding</keyword>
<evidence type="ECO:0000256" key="5">
    <source>
        <dbReference type="ARBA" id="ARBA00022840"/>
    </source>
</evidence>
<evidence type="ECO:0000259" key="8">
    <source>
        <dbReference type="Pfam" id="PF17042"/>
    </source>
</evidence>
<dbReference type="InterPro" id="IPR042213">
    <property type="entry name" value="NBD_C_sf"/>
</dbReference>
<dbReference type="InterPro" id="IPR031475">
    <property type="entry name" value="NBD_C"/>
</dbReference>
<dbReference type="InterPro" id="IPR037051">
    <property type="entry name" value="4-carb_acid_sugar_kinase_N_sf"/>
</dbReference>
<evidence type="ECO:0000256" key="1">
    <source>
        <dbReference type="ARBA" id="ARBA00005715"/>
    </source>
</evidence>